<reference evidence="3 4" key="1">
    <citation type="submission" date="2022-12" db="EMBL/GenBank/DDBJ databases">
        <title>Chromosome-level genome of Tegillarca granosa.</title>
        <authorList>
            <person name="Kim J."/>
        </authorList>
    </citation>
    <scope>NUCLEOTIDE SEQUENCE [LARGE SCALE GENOMIC DNA]</scope>
    <source>
        <strain evidence="3">Teg-2019</strain>
        <tissue evidence="3">Adductor muscle</tissue>
    </source>
</reference>
<name>A0ABQ9EY82_TEGGR</name>
<dbReference type="CDD" id="cd00037">
    <property type="entry name" value="CLECT"/>
    <property type="match status" value="1"/>
</dbReference>
<dbReference type="InterPro" id="IPR016187">
    <property type="entry name" value="CTDL_fold"/>
</dbReference>
<evidence type="ECO:0000313" key="4">
    <source>
        <dbReference type="Proteomes" id="UP001217089"/>
    </source>
</evidence>
<dbReference type="SUPFAM" id="SSF56436">
    <property type="entry name" value="C-type lectin-like"/>
    <property type="match status" value="1"/>
</dbReference>
<dbReference type="InterPro" id="IPR018378">
    <property type="entry name" value="C-type_lectin_CS"/>
</dbReference>
<proteinExistence type="predicted"/>
<evidence type="ECO:0000259" key="2">
    <source>
        <dbReference type="PROSITE" id="PS50041"/>
    </source>
</evidence>
<dbReference type="InterPro" id="IPR016186">
    <property type="entry name" value="C-type_lectin-like/link_sf"/>
</dbReference>
<dbReference type="PROSITE" id="PS50041">
    <property type="entry name" value="C_TYPE_LECTIN_2"/>
    <property type="match status" value="1"/>
</dbReference>
<evidence type="ECO:0000313" key="3">
    <source>
        <dbReference type="EMBL" id="KAJ8308577.1"/>
    </source>
</evidence>
<evidence type="ECO:0000256" key="1">
    <source>
        <dbReference type="ARBA" id="ARBA00023157"/>
    </source>
</evidence>
<dbReference type="InterPro" id="IPR001304">
    <property type="entry name" value="C-type_lectin-like"/>
</dbReference>
<sequence>MLPCQPRINNMDGSPVNADYWAGASDWNTEGKWVWEPNLKPLTYTNWFPGQPNNGRYPGHNIHEPGFEDQNCLLLRYNHSFQWIDTECSGHHFYVCELP</sequence>
<organism evidence="3 4">
    <name type="scientific">Tegillarca granosa</name>
    <name type="common">Malaysian cockle</name>
    <name type="synonym">Anadara granosa</name>
    <dbReference type="NCBI Taxonomy" id="220873"/>
    <lineage>
        <taxon>Eukaryota</taxon>
        <taxon>Metazoa</taxon>
        <taxon>Spiralia</taxon>
        <taxon>Lophotrochozoa</taxon>
        <taxon>Mollusca</taxon>
        <taxon>Bivalvia</taxon>
        <taxon>Autobranchia</taxon>
        <taxon>Pteriomorphia</taxon>
        <taxon>Arcoida</taxon>
        <taxon>Arcoidea</taxon>
        <taxon>Arcidae</taxon>
        <taxon>Tegillarca</taxon>
    </lineage>
</organism>
<protein>
    <recommendedName>
        <fullName evidence="2">C-type lectin domain-containing protein</fullName>
    </recommendedName>
</protein>
<dbReference type="PANTHER" id="PTHR22801:SF63">
    <property type="entry name" value="C-TYPE LECTIN DOMAIN-CONTAINING PROTEIN"/>
    <property type="match status" value="1"/>
</dbReference>
<dbReference type="InterPro" id="IPR050801">
    <property type="entry name" value="Ca-Dep_Lectins_ImmuneDev"/>
</dbReference>
<comment type="caution">
    <text evidence="3">The sequence shown here is derived from an EMBL/GenBank/DDBJ whole genome shotgun (WGS) entry which is preliminary data.</text>
</comment>
<dbReference type="PROSITE" id="PS00615">
    <property type="entry name" value="C_TYPE_LECTIN_1"/>
    <property type="match status" value="1"/>
</dbReference>
<gene>
    <name evidence="3" type="ORF">KUTeg_013451</name>
</gene>
<dbReference type="EMBL" id="JARBDR010000657">
    <property type="protein sequence ID" value="KAJ8308577.1"/>
    <property type="molecule type" value="Genomic_DNA"/>
</dbReference>
<dbReference type="Gene3D" id="3.10.100.10">
    <property type="entry name" value="Mannose-Binding Protein A, subunit A"/>
    <property type="match status" value="1"/>
</dbReference>
<feature type="domain" description="C-type lectin" evidence="2">
    <location>
        <begin position="20"/>
        <end position="97"/>
    </location>
</feature>
<accession>A0ABQ9EY82</accession>
<keyword evidence="4" id="KW-1185">Reference proteome</keyword>
<keyword evidence="1" id="KW-1015">Disulfide bond</keyword>
<dbReference type="Proteomes" id="UP001217089">
    <property type="component" value="Unassembled WGS sequence"/>
</dbReference>
<dbReference type="PANTHER" id="PTHR22801">
    <property type="entry name" value="LITHOSTATHINE"/>
    <property type="match status" value="1"/>
</dbReference>